<dbReference type="InterPro" id="IPR005016">
    <property type="entry name" value="TDE1/TMS"/>
</dbReference>
<keyword evidence="5 6" id="KW-0472">Membrane</keyword>
<dbReference type="GO" id="GO:0016020">
    <property type="term" value="C:membrane"/>
    <property type="evidence" value="ECO:0007669"/>
    <property type="project" value="UniProtKB-SubCell"/>
</dbReference>
<evidence type="ECO:0000256" key="1">
    <source>
        <dbReference type="ARBA" id="ARBA00004141"/>
    </source>
</evidence>
<evidence type="ECO:0000256" key="6">
    <source>
        <dbReference type="SAM" id="Phobius"/>
    </source>
</evidence>
<sequence>MVCCTERCIKFTEDSWFNQFCIGANPWMARYVYGFIFLIINLLAWGVRDYGHGALTEMERFKGCKGGKYCLGTEGVLRVSLVTNFGLHLFGPPYRVDFQCLNQCP</sequence>
<keyword evidence="3 6" id="KW-0812">Transmembrane</keyword>
<reference evidence="7 8" key="1">
    <citation type="journal article" date="2018" name="Science">
        <title>The opium poppy genome and morphinan production.</title>
        <authorList>
            <person name="Guo L."/>
            <person name="Winzer T."/>
            <person name="Yang X."/>
            <person name="Li Y."/>
            <person name="Ning Z."/>
            <person name="He Z."/>
            <person name="Teodor R."/>
            <person name="Lu Y."/>
            <person name="Bowser T.A."/>
            <person name="Graham I.A."/>
            <person name="Ye K."/>
        </authorList>
    </citation>
    <scope>NUCLEOTIDE SEQUENCE [LARGE SCALE GENOMIC DNA]</scope>
    <source>
        <strain evidence="8">cv. HN1</strain>
        <tissue evidence="7">Leaves</tissue>
    </source>
</reference>
<evidence type="ECO:0000313" key="8">
    <source>
        <dbReference type="Proteomes" id="UP000316621"/>
    </source>
</evidence>
<proteinExistence type="inferred from homology"/>
<dbReference type="AlphaFoldDB" id="A0A4Y7ITX9"/>
<dbReference type="Gramene" id="RZC51162">
    <property type="protein sequence ID" value="RZC51162"/>
    <property type="gene ID" value="C5167_019596"/>
</dbReference>
<evidence type="ECO:0000256" key="4">
    <source>
        <dbReference type="ARBA" id="ARBA00022989"/>
    </source>
</evidence>
<name>A0A4Y7ITX9_PAPSO</name>
<dbReference type="OMA" id="ERYSKIM"/>
<dbReference type="STRING" id="3469.A0A4Y7ITX9"/>
<dbReference type="EMBL" id="CM010716">
    <property type="protein sequence ID" value="RZC51162.1"/>
    <property type="molecule type" value="Genomic_DNA"/>
</dbReference>
<keyword evidence="4 6" id="KW-1133">Transmembrane helix</keyword>
<comment type="subcellular location">
    <subcellularLocation>
        <location evidence="1">Membrane</location>
        <topology evidence="1">Multi-pass membrane protein</topology>
    </subcellularLocation>
</comment>
<accession>A0A4Y7ITX9</accession>
<keyword evidence="8" id="KW-1185">Reference proteome</keyword>
<dbReference type="PANTHER" id="PTHR10383">
    <property type="entry name" value="SERINE INCORPORATOR"/>
    <property type="match status" value="1"/>
</dbReference>
<dbReference type="Proteomes" id="UP000316621">
    <property type="component" value="Chromosome 2"/>
</dbReference>
<feature type="transmembrane region" description="Helical" evidence="6">
    <location>
        <begin position="28"/>
        <end position="47"/>
    </location>
</feature>
<evidence type="ECO:0000256" key="3">
    <source>
        <dbReference type="ARBA" id="ARBA00022692"/>
    </source>
</evidence>
<evidence type="ECO:0000313" key="7">
    <source>
        <dbReference type="EMBL" id="RZC51162.1"/>
    </source>
</evidence>
<protein>
    <submittedName>
        <fullName evidence="7">Uncharacterized protein</fullName>
    </submittedName>
</protein>
<dbReference type="PANTHER" id="PTHR10383:SF63">
    <property type="entry name" value="OS01G0179800 PROTEIN"/>
    <property type="match status" value="1"/>
</dbReference>
<comment type="similarity">
    <text evidence="2">Belongs to the TDE1 family.</text>
</comment>
<evidence type="ECO:0000256" key="2">
    <source>
        <dbReference type="ARBA" id="ARBA00006665"/>
    </source>
</evidence>
<organism evidence="7 8">
    <name type="scientific">Papaver somniferum</name>
    <name type="common">Opium poppy</name>
    <dbReference type="NCBI Taxonomy" id="3469"/>
    <lineage>
        <taxon>Eukaryota</taxon>
        <taxon>Viridiplantae</taxon>
        <taxon>Streptophyta</taxon>
        <taxon>Embryophyta</taxon>
        <taxon>Tracheophyta</taxon>
        <taxon>Spermatophyta</taxon>
        <taxon>Magnoliopsida</taxon>
        <taxon>Ranunculales</taxon>
        <taxon>Papaveraceae</taxon>
        <taxon>Papaveroideae</taxon>
        <taxon>Papaver</taxon>
    </lineage>
</organism>
<gene>
    <name evidence="7" type="ORF">C5167_019596</name>
</gene>
<evidence type="ECO:0000256" key="5">
    <source>
        <dbReference type="ARBA" id="ARBA00023136"/>
    </source>
</evidence>